<proteinExistence type="predicted"/>
<organism evidence="1 2">
    <name type="scientific">Acanthocheilonema viteae</name>
    <name type="common">Filarial nematode worm</name>
    <name type="synonym">Dipetalonema viteae</name>
    <dbReference type="NCBI Taxonomy" id="6277"/>
    <lineage>
        <taxon>Eukaryota</taxon>
        <taxon>Metazoa</taxon>
        <taxon>Ecdysozoa</taxon>
        <taxon>Nematoda</taxon>
        <taxon>Chromadorea</taxon>
        <taxon>Rhabditida</taxon>
        <taxon>Spirurina</taxon>
        <taxon>Spiruromorpha</taxon>
        <taxon>Filarioidea</taxon>
        <taxon>Onchocercidae</taxon>
        <taxon>Acanthocheilonema</taxon>
    </lineage>
</organism>
<dbReference type="AlphaFoldDB" id="A0A498S0Q0"/>
<feature type="non-terminal residue" evidence="1">
    <location>
        <position position="1"/>
    </location>
</feature>
<reference evidence="1 2" key="1">
    <citation type="submission" date="2018-08" db="EMBL/GenBank/DDBJ databases">
        <authorList>
            <person name="Laetsch R D."/>
            <person name="Stevens L."/>
            <person name="Kumar S."/>
            <person name="Blaxter L. M."/>
        </authorList>
    </citation>
    <scope>NUCLEOTIDE SEQUENCE [LARGE SCALE GENOMIC DNA]</scope>
</reference>
<evidence type="ECO:0000313" key="1">
    <source>
        <dbReference type="EMBL" id="VBB26783.1"/>
    </source>
</evidence>
<protein>
    <submittedName>
        <fullName evidence="1">Uncharacterized protein</fullName>
    </submittedName>
</protein>
<dbReference type="EMBL" id="UPTC01000144">
    <property type="protein sequence ID" value="VBB26783.1"/>
    <property type="molecule type" value="Genomic_DNA"/>
</dbReference>
<keyword evidence="2" id="KW-1185">Reference proteome</keyword>
<dbReference type="Proteomes" id="UP000276991">
    <property type="component" value="Unassembled WGS sequence"/>
</dbReference>
<name>A0A498S0Q0_ACAVI</name>
<evidence type="ECO:0000313" key="2">
    <source>
        <dbReference type="Proteomes" id="UP000276991"/>
    </source>
</evidence>
<sequence length="63" mass="7083">AEEKKRVHGMIRDVQVIGHNTVYTEQENTVVVPNITYNAASLSCPPKRDDSAITRPTGWVLLY</sequence>
<gene>
    <name evidence="1" type="ORF">NAV_LOCUS1613</name>
</gene>
<accession>A0A498S0Q0</accession>